<dbReference type="GO" id="GO:0043565">
    <property type="term" value="F:sequence-specific DNA binding"/>
    <property type="evidence" value="ECO:0007669"/>
    <property type="project" value="InterPro"/>
</dbReference>
<dbReference type="InterPro" id="IPR018060">
    <property type="entry name" value="HTH_AraC"/>
</dbReference>
<keyword evidence="6" id="KW-1185">Reference proteome</keyword>
<reference evidence="5 6" key="1">
    <citation type="submission" date="2020-08" db="EMBL/GenBank/DDBJ databases">
        <title>Genomic Encyclopedia of Type Strains, Phase IV (KMG-IV): sequencing the most valuable type-strain genomes for metagenomic binning, comparative biology and taxonomic classification.</title>
        <authorList>
            <person name="Goeker M."/>
        </authorList>
    </citation>
    <scope>NUCLEOTIDE SEQUENCE [LARGE SCALE GENOMIC DNA]</scope>
    <source>
        <strain evidence="5 6">DSM 29853</strain>
    </source>
</reference>
<dbReference type="PRINTS" id="PR00032">
    <property type="entry name" value="HTHARAC"/>
</dbReference>
<protein>
    <submittedName>
        <fullName evidence="5">AraC family transcriptional activator of tynA and feaB</fullName>
    </submittedName>
</protein>
<dbReference type="SUPFAM" id="SSF46689">
    <property type="entry name" value="Homeodomain-like"/>
    <property type="match status" value="1"/>
</dbReference>
<accession>A0A7W6J314</accession>
<dbReference type="InterPro" id="IPR035418">
    <property type="entry name" value="AraC-bd_2"/>
</dbReference>
<organism evidence="5 6">
    <name type="scientific">Gellertiella hungarica</name>
    <dbReference type="NCBI Taxonomy" id="1572859"/>
    <lineage>
        <taxon>Bacteria</taxon>
        <taxon>Pseudomonadati</taxon>
        <taxon>Pseudomonadota</taxon>
        <taxon>Alphaproteobacteria</taxon>
        <taxon>Hyphomicrobiales</taxon>
        <taxon>Rhizobiaceae</taxon>
        <taxon>Gellertiella</taxon>
    </lineage>
</organism>
<dbReference type="InterPro" id="IPR020449">
    <property type="entry name" value="Tscrpt_reg_AraC-type_HTH"/>
</dbReference>
<dbReference type="Gene3D" id="1.10.10.60">
    <property type="entry name" value="Homeodomain-like"/>
    <property type="match status" value="1"/>
</dbReference>
<dbReference type="InterPro" id="IPR009057">
    <property type="entry name" value="Homeodomain-like_sf"/>
</dbReference>
<dbReference type="AlphaFoldDB" id="A0A7W6J314"/>
<dbReference type="GO" id="GO:0003700">
    <property type="term" value="F:DNA-binding transcription factor activity"/>
    <property type="evidence" value="ECO:0007669"/>
    <property type="project" value="InterPro"/>
</dbReference>
<feature type="domain" description="HTH araC/xylS-type" evidence="4">
    <location>
        <begin position="214"/>
        <end position="315"/>
    </location>
</feature>
<dbReference type="Proteomes" id="UP000528286">
    <property type="component" value="Unassembled WGS sequence"/>
</dbReference>
<evidence type="ECO:0000259" key="4">
    <source>
        <dbReference type="PROSITE" id="PS01124"/>
    </source>
</evidence>
<dbReference type="InterPro" id="IPR050204">
    <property type="entry name" value="AraC_XylS_family_regulators"/>
</dbReference>
<keyword evidence="2" id="KW-0238">DNA-binding</keyword>
<evidence type="ECO:0000256" key="2">
    <source>
        <dbReference type="ARBA" id="ARBA00023125"/>
    </source>
</evidence>
<dbReference type="EMBL" id="JACIEZ010000001">
    <property type="protein sequence ID" value="MBB4063081.1"/>
    <property type="molecule type" value="Genomic_DNA"/>
</dbReference>
<dbReference type="PROSITE" id="PS01124">
    <property type="entry name" value="HTH_ARAC_FAMILY_2"/>
    <property type="match status" value="1"/>
</dbReference>
<evidence type="ECO:0000256" key="3">
    <source>
        <dbReference type="ARBA" id="ARBA00023163"/>
    </source>
</evidence>
<keyword evidence="1" id="KW-0805">Transcription regulation</keyword>
<dbReference type="Pfam" id="PF12833">
    <property type="entry name" value="HTH_18"/>
    <property type="match status" value="1"/>
</dbReference>
<evidence type="ECO:0000313" key="5">
    <source>
        <dbReference type="EMBL" id="MBB4063081.1"/>
    </source>
</evidence>
<dbReference type="PANTHER" id="PTHR46796:SF6">
    <property type="entry name" value="ARAC SUBFAMILY"/>
    <property type="match status" value="1"/>
</dbReference>
<dbReference type="SMART" id="SM00342">
    <property type="entry name" value="HTH_ARAC"/>
    <property type="match status" value="1"/>
</dbReference>
<comment type="caution">
    <text evidence="5">The sequence shown here is derived from an EMBL/GenBank/DDBJ whole genome shotgun (WGS) entry which is preliminary data.</text>
</comment>
<evidence type="ECO:0000256" key="1">
    <source>
        <dbReference type="ARBA" id="ARBA00023015"/>
    </source>
</evidence>
<gene>
    <name evidence="5" type="ORF">GGR23_000242</name>
</gene>
<dbReference type="RefSeq" id="WP_183364280.1">
    <property type="nucleotide sequence ID" value="NZ_JACIEZ010000001.1"/>
</dbReference>
<name>A0A7W6J314_9HYPH</name>
<keyword evidence="3" id="KW-0804">Transcription</keyword>
<dbReference type="Pfam" id="PF14525">
    <property type="entry name" value="AraC_binding_2"/>
    <property type="match status" value="1"/>
</dbReference>
<sequence length="318" mass="34844">MAGAAFHPPVPAGGIDRAAGADFPRLARRLFGNVRLDFTGAGNRESRLVSVALGPCRLSRLSADRHMVHGDRVTEGDAPDMVKLIIQTKGHSWLHQSGRRLPVGPSSVVLYDPANPYLLANPEAVDLLMLQVPRGCLPVEGLGVSGRPLAASLIPGSMHRVLFSMMESTICEIETLDEAERTRLGNSMMELVRGMLEAASEAPPVPRSLDLLRARIKDYVAANLSRPELGAPEIARRMGCSLRYVYRAFETEGMTPADYIWSERLRKAAELLSRQPMAPGMIGEVAFSLGFSSSAHFSRAFRNRFHQSPTEWSRSART</sequence>
<proteinExistence type="predicted"/>
<dbReference type="PANTHER" id="PTHR46796">
    <property type="entry name" value="HTH-TYPE TRANSCRIPTIONAL ACTIVATOR RHAS-RELATED"/>
    <property type="match status" value="1"/>
</dbReference>
<evidence type="ECO:0000313" key="6">
    <source>
        <dbReference type="Proteomes" id="UP000528286"/>
    </source>
</evidence>